<dbReference type="RefSeq" id="WP_109838027.1">
    <property type="nucleotide sequence ID" value="NZ_QGKM01000036.1"/>
</dbReference>
<dbReference type="Proteomes" id="UP000245539">
    <property type="component" value="Unassembled WGS sequence"/>
</dbReference>
<name>A0A317CE46_9GAMM</name>
<evidence type="ECO:0000256" key="1">
    <source>
        <dbReference type="ARBA" id="ARBA00022741"/>
    </source>
</evidence>
<dbReference type="PANTHER" id="PTHR34784">
    <property type="entry name" value="50S RIBOSOMAL PROTEIN L34"/>
    <property type="match status" value="1"/>
</dbReference>
<sequence>MARKRMVIEMGMGTDLQGQNYTKAAVRALKDALWHNSLTIAPAFGFDKEQMIIEVTVGVAQPDQVDTDEVKAVLPYGQATVEAVKGGLDIPSDCGTKTTVVANAVAVVYLDFAEEDAA</sequence>
<keyword evidence="2" id="KW-0342">GTP-binding</keyword>
<evidence type="ECO:0000256" key="2">
    <source>
        <dbReference type="ARBA" id="ARBA00023134"/>
    </source>
</evidence>
<keyword evidence="4" id="KW-1185">Reference proteome</keyword>
<accession>A0A317CE46</accession>
<dbReference type="AlphaFoldDB" id="A0A317CE46"/>
<organism evidence="3 4">
    <name type="scientific">Leucothrix pacifica</name>
    <dbReference type="NCBI Taxonomy" id="1247513"/>
    <lineage>
        <taxon>Bacteria</taxon>
        <taxon>Pseudomonadati</taxon>
        <taxon>Pseudomonadota</taxon>
        <taxon>Gammaproteobacteria</taxon>
        <taxon>Thiotrichales</taxon>
        <taxon>Thiotrichaceae</taxon>
        <taxon>Leucothrix</taxon>
    </lineage>
</organism>
<dbReference type="GO" id="GO:0005525">
    <property type="term" value="F:GTP binding"/>
    <property type="evidence" value="ECO:0007669"/>
    <property type="project" value="UniProtKB-KW"/>
</dbReference>
<evidence type="ECO:0000313" key="4">
    <source>
        <dbReference type="Proteomes" id="UP000245539"/>
    </source>
</evidence>
<gene>
    <name evidence="3" type="ORF">DKW60_12705</name>
</gene>
<dbReference type="InterPro" id="IPR011719">
    <property type="entry name" value="CHP02058"/>
</dbReference>
<reference evidence="3 4" key="1">
    <citation type="submission" date="2018-05" db="EMBL/GenBank/DDBJ databases">
        <title>Leucothrix arctica sp. nov., isolated from Arctic seawater.</title>
        <authorList>
            <person name="Choi A."/>
            <person name="Baek K."/>
        </authorList>
    </citation>
    <scope>NUCLEOTIDE SEQUENCE [LARGE SCALE GENOMIC DNA]</scope>
    <source>
        <strain evidence="3 4">JCM 18388</strain>
    </source>
</reference>
<dbReference type="Pfam" id="PF09585">
    <property type="entry name" value="Lin0512_fam"/>
    <property type="match status" value="1"/>
</dbReference>
<dbReference type="PANTHER" id="PTHR34784:SF1">
    <property type="entry name" value="50S RIBOSOMAL PROTEIN L34"/>
    <property type="match status" value="1"/>
</dbReference>
<dbReference type="NCBIfam" id="TIGR02058">
    <property type="entry name" value="lin0512_fam"/>
    <property type="match status" value="1"/>
</dbReference>
<dbReference type="InterPro" id="IPR037103">
    <property type="entry name" value="Tubulin/FtsZ-like_C"/>
</dbReference>
<dbReference type="EMBL" id="QGKM01000036">
    <property type="protein sequence ID" value="PWQ96637.1"/>
    <property type="molecule type" value="Genomic_DNA"/>
</dbReference>
<proteinExistence type="predicted"/>
<comment type="caution">
    <text evidence="3">The sequence shown here is derived from an EMBL/GenBank/DDBJ whole genome shotgun (WGS) entry which is preliminary data.</text>
</comment>
<keyword evidence="1" id="KW-0547">Nucleotide-binding</keyword>
<dbReference type="OrthoDB" id="7360766at2"/>
<evidence type="ECO:0000313" key="3">
    <source>
        <dbReference type="EMBL" id="PWQ96637.1"/>
    </source>
</evidence>
<dbReference type="Gene3D" id="3.30.1330.20">
    <property type="entry name" value="Tubulin/FtsZ, C-terminal domain"/>
    <property type="match status" value="1"/>
</dbReference>
<protein>
    <submittedName>
        <fullName evidence="3">Uncharacterized protein</fullName>
    </submittedName>
</protein>